<evidence type="ECO:0000259" key="1">
    <source>
        <dbReference type="Pfam" id="PF07143"/>
    </source>
</evidence>
<gene>
    <name evidence="2" type="ORF">CRI94_09990</name>
</gene>
<sequence length="421" mass="45988">MRRTVLIFALIVGVLGAAVYWLTNRTDQEAALDTSVAVAEAMGDSDTTGYARADRVVDFSFPEDHGPHPGFKTEWWYITGNLDSEGAATIPGQQPGSSARDFGFELTIFRVAMRPPSQQPVRLASGDSARSTWSTDQMYMGHFAVSDITNETQYDVERFSRGAAGLAGAQADPFRVWLDDWSIATVDTADAPLIDGAFPVRLRAHGNNAAADLILTPTKEMVLQGDRGLSQKGEGEGNASYYYTYPRLATEGTIVIDGDSVEVSGLSWMDREWSTSALSENQVGWDWFALQLDDGRDLMYYQLRNKDGSASRYTDGVVVGPDGSTTPIDKTDTSLEVLDTYMTPDGTREYPTAWHLRIPSQDIDLRINAAFDDQELNVSVRYWEGAVTVDGSSQGESVRGHGYVEMTGYGEGATSPTVGVQ</sequence>
<dbReference type="InterPro" id="IPR023374">
    <property type="entry name" value="AttH-like_dom_sf"/>
</dbReference>
<evidence type="ECO:0000313" key="2">
    <source>
        <dbReference type="EMBL" id="PEN13628.1"/>
    </source>
</evidence>
<protein>
    <submittedName>
        <fullName evidence="2">Carotenoid 1,2-hydratase</fullName>
    </submittedName>
</protein>
<dbReference type="Pfam" id="PF17186">
    <property type="entry name" value="Lipocalin_9"/>
    <property type="match status" value="1"/>
</dbReference>
<dbReference type="Pfam" id="PF07143">
    <property type="entry name" value="CrtC"/>
    <property type="match status" value="1"/>
</dbReference>
<evidence type="ECO:0000313" key="3">
    <source>
        <dbReference type="Proteomes" id="UP000220102"/>
    </source>
</evidence>
<feature type="domain" description="AttH" evidence="1">
    <location>
        <begin position="73"/>
        <end position="275"/>
    </location>
</feature>
<dbReference type="RefSeq" id="WP_098075551.1">
    <property type="nucleotide sequence ID" value="NZ_PDEQ01000004.1"/>
</dbReference>
<keyword evidence="3" id="KW-1185">Reference proteome</keyword>
<dbReference type="PANTHER" id="PTHR38591">
    <property type="entry name" value="HYDROLASE"/>
    <property type="match status" value="1"/>
</dbReference>
<name>A0A2A8CZ10_9BACT</name>
<comment type="caution">
    <text evidence="2">The sequence shown here is derived from an EMBL/GenBank/DDBJ whole genome shotgun (WGS) entry which is preliminary data.</text>
</comment>
<proteinExistence type="predicted"/>
<dbReference type="SUPFAM" id="SSF159245">
    <property type="entry name" value="AttH-like"/>
    <property type="match status" value="1"/>
</dbReference>
<dbReference type="Proteomes" id="UP000220102">
    <property type="component" value="Unassembled WGS sequence"/>
</dbReference>
<dbReference type="EMBL" id="PDEQ01000004">
    <property type="protein sequence ID" value="PEN13628.1"/>
    <property type="molecule type" value="Genomic_DNA"/>
</dbReference>
<dbReference type="AlphaFoldDB" id="A0A2A8CZ10"/>
<organism evidence="2 3">
    <name type="scientific">Longibacter salinarum</name>
    <dbReference type="NCBI Taxonomy" id="1850348"/>
    <lineage>
        <taxon>Bacteria</taxon>
        <taxon>Pseudomonadati</taxon>
        <taxon>Rhodothermota</taxon>
        <taxon>Rhodothermia</taxon>
        <taxon>Rhodothermales</taxon>
        <taxon>Salisaetaceae</taxon>
        <taxon>Longibacter</taxon>
    </lineage>
</organism>
<dbReference type="InterPro" id="IPR010791">
    <property type="entry name" value="AttH_dom"/>
</dbReference>
<reference evidence="2 3" key="1">
    <citation type="submission" date="2017-10" db="EMBL/GenBank/DDBJ databases">
        <title>Draft genome of Longibacter Salinarum.</title>
        <authorList>
            <person name="Goh K.M."/>
            <person name="Shamsir M.S."/>
            <person name="Lim S.W."/>
        </authorList>
    </citation>
    <scope>NUCLEOTIDE SEQUENCE [LARGE SCALE GENOMIC DNA]</scope>
    <source>
        <strain evidence="2 3">KCTC 52045</strain>
    </source>
</reference>
<dbReference type="Gene3D" id="2.40.370.10">
    <property type="entry name" value="AttH-like domain"/>
    <property type="match status" value="2"/>
</dbReference>
<dbReference type="PANTHER" id="PTHR38591:SF1">
    <property type="entry name" value="BLL1000 PROTEIN"/>
    <property type="match status" value="1"/>
</dbReference>
<dbReference type="OrthoDB" id="9770826at2"/>
<accession>A0A2A8CZ10</accession>